<evidence type="ECO:0000256" key="1">
    <source>
        <dbReference type="SAM" id="Phobius"/>
    </source>
</evidence>
<name>A0A9N8CYN1_9ENTR</name>
<protein>
    <submittedName>
        <fullName evidence="2">Uncharacterized protein</fullName>
    </submittedName>
</protein>
<comment type="caution">
    <text evidence="2">The sequence shown here is derived from an EMBL/GenBank/DDBJ whole genome shotgun (WGS) entry which is preliminary data.</text>
</comment>
<proteinExistence type="predicted"/>
<evidence type="ECO:0000313" key="4">
    <source>
        <dbReference type="Proteomes" id="UP000834503"/>
    </source>
</evidence>
<gene>
    <name evidence="2" type="ORF">GHA_04540</name>
    <name evidence="3" type="ORF">TML_06036</name>
</gene>
<evidence type="ECO:0000313" key="5">
    <source>
        <dbReference type="Proteomes" id="UP000837205"/>
    </source>
</evidence>
<dbReference type="Proteomes" id="UP000834503">
    <property type="component" value="Unassembled WGS sequence"/>
</dbReference>
<reference evidence="2" key="1">
    <citation type="submission" date="2020-05" db="EMBL/GenBank/DDBJ databases">
        <authorList>
            <person name="Delgado-Blas J."/>
        </authorList>
    </citation>
    <scope>NUCLEOTIDE SEQUENCE</scope>
    <source>
        <strain evidence="2">BB1459</strain>
        <strain evidence="3">BB1480</strain>
    </source>
</reference>
<dbReference type="AlphaFoldDB" id="A0A9N8CYN1"/>
<keyword evidence="1" id="KW-0472">Membrane</keyword>
<keyword evidence="1" id="KW-1133">Transmembrane helix</keyword>
<dbReference type="Proteomes" id="UP000837205">
    <property type="component" value="Unassembled WGS sequence"/>
</dbReference>
<accession>A0A9N8CYN1</accession>
<feature type="transmembrane region" description="Helical" evidence="1">
    <location>
        <begin position="14"/>
        <end position="37"/>
    </location>
</feature>
<keyword evidence="5" id="KW-1185">Reference proteome</keyword>
<dbReference type="EMBL" id="CAHPQX010000026">
    <property type="protein sequence ID" value="CAB5590755.1"/>
    <property type="molecule type" value="Genomic_DNA"/>
</dbReference>
<evidence type="ECO:0000313" key="3">
    <source>
        <dbReference type="EMBL" id="CAC9266806.1"/>
    </source>
</evidence>
<sequence length="58" mass="6635">MIDHYINIALDYSFAGWLIALKLSVTVILALSTLELVKAAIRAGLKRRNKSKRRTKHR</sequence>
<dbReference type="EMBL" id="CAIIUA010000005">
    <property type="protein sequence ID" value="CAC9266806.1"/>
    <property type="molecule type" value="Genomic_DNA"/>
</dbReference>
<organism evidence="2 4">
    <name type="scientific">Citrobacter werkmanii</name>
    <dbReference type="NCBI Taxonomy" id="67827"/>
    <lineage>
        <taxon>Bacteria</taxon>
        <taxon>Pseudomonadati</taxon>
        <taxon>Pseudomonadota</taxon>
        <taxon>Gammaproteobacteria</taxon>
        <taxon>Enterobacterales</taxon>
        <taxon>Enterobacteriaceae</taxon>
        <taxon>Citrobacter</taxon>
        <taxon>Citrobacter freundii complex</taxon>
    </lineage>
</organism>
<evidence type="ECO:0000313" key="2">
    <source>
        <dbReference type="EMBL" id="CAB5590755.1"/>
    </source>
</evidence>
<keyword evidence="1" id="KW-0812">Transmembrane</keyword>